<proteinExistence type="predicted"/>
<dbReference type="STRING" id="1296120.A0A1B9GZX9"/>
<feature type="region of interest" description="Disordered" evidence="1">
    <location>
        <begin position="739"/>
        <end position="800"/>
    </location>
</feature>
<feature type="region of interest" description="Disordered" evidence="1">
    <location>
        <begin position="678"/>
        <end position="711"/>
    </location>
</feature>
<feature type="compositionally biased region" description="Low complexity" evidence="1">
    <location>
        <begin position="957"/>
        <end position="989"/>
    </location>
</feature>
<gene>
    <name evidence="3" type="ORF">I316_01832</name>
</gene>
<dbReference type="OrthoDB" id="420187at2759"/>
<feature type="compositionally biased region" description="Polar residues" evidence="1">
    <location>
        <begin position="384"/>
        <end position="396"/>
    </location>
</feature>
<sequence>MAVTTPQSQSPISGSASKADVDGNSASASSSSGRAVHLKPIGIHNESNTCFLNSTFQALSATAPLTSLLSTSPYSPLHVHSESSLPAPAIHPKRIPSLHPDILEPPLYELTPVTRAFTQMLHKAWRMKEAGGGTTGSSETSSKRSMSLVPLLREIARKYDQYDDYSQQDAHELLRHLLDSMEMEEKDVIKKIQPSAAGQHDAKRRRGRNKNRNDTPQAHAAGSASRSNSHLHLADLRHISPMSSPLPSPAHTRPPSPGHGHIALPSVDPMSSIPQSIHQQFEAAGQSITEEQTTDPSAALVQDNADGIAEAMQEIPAEERLIPFVDVLFGGSLASVVVCERCKAVSHTYEGFLDISLSLKGDDPKPRKRDRLRAMAQKLRPRRSSAQQSPETTTSAFPAALSDGEFSESETPTNKNTNRRRSLDQDDRSSSISRSSSTKGFGGLKNKSSFSFRRKGTRSVGTSPVISASNSFNANDNDKTPPISQPGSPKSHPHGQNDRHIQPHHHSHHHHRGPGPTPAQAAYIARILTPPGGGAPDASDPLAKLRAANSGEAPSPTAGVAVATDSGLVESLKAFTSVEVLEGENAFACHKCWKIKHGRYAKHEATVREEDEDQAEQSGNADPTRESSISDASGSSANGPPPISIVNPRAHAAAPAISILGSPSPSAASASADSAIYFDGDDSRLGRQKRNPSIASSMSRASIARTSSPLRRQLDDQQETLAEQMSSVTLSTTYGSESALTMTSSTGTSITEDAEAGTSFEGATGTGGDSSSSDGLSDSESSSEEDHQVDRPKIKRRKTNHAHVVMGRAFKRYLIAKAPEIMVFHFKRFKQTHKSNYGFSSFYDLKKIDDFVSFPELLDLAPFLAPNRRDYKVQQTSNGPRATYMEWANPEQGPSELEPVMYRLYAVVVHLGTMIGGHYISYCLVDPEKMFGARPSIDSSNGGEGGSKTPVFDAQGRSSTTDNNAANAARSDASVRSGQSGAGSAANGGWKKDRRVWCFCSE</sequence>
<dbReference type="AlphaFoldDB" id="A0A1B9GZX9"/>
<accession>A0A1B9GZX9</accession>
<reference evidence="3 4" key="1">
    <citation type="submission" date="2013-07" db="EMBL/GenBank/DDBJ databases">
        <title>The Genome Sequence of Cryptococcus heveanensis BCC8398.</title>
        <authorList>
            <consortium name="The Broad Institute Genome Sequencing Platform"/>
            <person name="Cuomo C."/>
            <person name="Litvintseva A."/>
            <person name="Chen Y."/>
            <person name="Heitman J."/>
            <person name="Sun S."/>
            <person name="Springer D."/>
            <person name="Dromer F."/>
            <person name="Young S.K."/>
            <person name="Zeng Q."/>
            <person name="Gargeya S."/>
            <person name="Fitzgerald M."/>
            <person name="Abouelleil A."/>
            <person name="Alvarado L."/>
            <person name="Berlin A.M."/>
            <person name="Chapman S.B."/>
            <person name="Dewar J."/>
            <person name="Goldberg J."/>
            <person name="Griggs A."/>
            <person name="Gujja S."/>
            <person name="Hansen M."/>
            <person name="Howarth C."/>
            <person name="Imamovic A."/>
            <person name="Larimer J."/>
            <person name="McCowan C."/>
            <person name="Murphy C."/>
            <person name="Pearson M."/>
            <person name="Priest M."/>
            <person name="Roberts A."/>
            <person name="Saif S."/>
            <person name="Shea T."/>
            <person name="Sykes S."/>
            <person name="Wortman J."/>
            <person name="Nusbaum C."/>
            <person name="Birren B."/>
        </authorList>
    </citation>
    <scope>NUCLEOTIDE SEQUENCE [LARGE SCALE GENOMIC DNA]</scope>
    <source>
        <strain evidence="3 4">BCC8398</strain>
    </source>
</reference>
<dbReference type="PANTHER" id="PTHR21646">
    <property type="entry name" value="UBIQUITIN CARBOXYL-TERMINAL HYDROLASE"/>
    <property type="match status" value="1"/>
</dbReference>
<dbReference type="InterPro" id="IPR001394">
    <property type="entry name" value="Peptidase_C19_UCH"/>
</dbReference>
<reference evidence="4" key="2">
    <citation type="submission" date="2013-12" db="EMBL/GenBank/DDBJ databases">
        <title>Evolution of pathogenesis and genome organization in the Tremellales.</title>
        <authorList>
            <person name="Cuomo C."/>
            <person name="Litvintseva A."/>
            <person name="Heitman J."/>
            <person name="Chen Y."/>
            <person name="Sun S."/>
            <person name="Springer D."/>
            <person name="Dromer F."/>
            <person name="Young S."/>
            <person name="Zeng Q."/>
            <person name="Chapman S."/>
            <person name="Gujja S."/>
            <person name="Saif S."/>
            <person name="Birren B."/>
        </authorList>
    </citation>
    <scope>NUCLEOTIDE SEQUENCE [LARGE SCALE GENOMIC DNA]</scope>
    <source>
        <strain evidence="4">BCC8398</strain>
    </source>
</reference>
<dbReference type="InterPro" id="IPR038765">
    <property type="entry name" value="Papain-like_cys_pep_sf"/>
</dbReference>
<feature type="compositionally biased region" description="Low complexity" evidence="1">
    <location>
        <begin position="693"/>
        <end position="708"/>
    </location>
</feature>
<feature type="region of interest" description="Disordered" evidence="1">
    <location>
        <begin position="935"/>
        <end position="989"/>
    </location>
</feature>
<protein>
    <recommendedName>
        <fullName evidence="2">USP domain-containing protein</fullName>
    </recommendedName>
</protein>
<feature type="region of interest" description="Disordered" evidence="1">
    <location>
        <begin position="376"/>
        <end position="518"/>
    </location>
</feature>
<feature type="compositionally biased region" description="Polar residues" evidence="1">
    <location>
        <begin position="739"/>
        <end position="751"/>
    </location>
</feature>
<dbReference type="EMBL" id="KI669495">
    <property type="protein sequence ID" value="OCF36581.1"/>
    <property type="molecule type" value="Genomic_DNA"/>
</dbReference>
<dbReference type="Proteomes" id="UP000092666">
    <property type="component" value="Unassembled WGS sequence"/>
</dbReference>
<feature type="domain" description="USP" evidence="2">
    <location>
        <begin position="41"/>
        <end position="1002"/>
    </location>
</feature>
<feature type="compositionally biased region" description="Pro residues" evidence="1">
    <location>
        <begin position="244"/>
        <end position="257"/>
    </location>
</feature>
<evidence type="ECO:0000256" key="1">
    <source>
        <dbReference type="SAM" id="MobiDB-lite"/>
    </source>
</evidence>
<feature type="region of interest" description="Disordered" evidence="1">
    <location>
        <begin position="605"/>
        <end position="647"/>
    </location>
</feature>
<dbReference type="PANTHER" id="PTHR21646:SF39">
    <property type="entry name" value="UBIQUITIN CARBOXYL-TERMINAL HYDROLASE 16"/>
    <property type="match status" value="1"/>
</dbReference>
<dbReference type="GO" id="GO:0004843">
    <property type="term" value="F:cysteine-type deubiquitinase activity"/>
    <property type="evidence" value="ECO:0007669"/>
    <property type="project" value="InterPro"/>
</dbReference>
<feature type="region of interest" description="Disordered" evidence="1">
    <location>
        <begin position="191"/>
        <end position="272"/>
    </location>
</feature>
<evidence type="ECO:0000313" key="3">
    <source>
        <dbReference type="EMBL" id="OCF36581.1"/>
    </source>
</evidence>
<dbReference type="GO" id="GO:0016579">
    <property type="term" value="P:protein deubiquitination"/>
    <property type="evidence" value="ECO:0007669"/>
    <property type="project" value="InterPro"/>
</dbReference>
<keyword evidence="4" id="KW-1185">Reference proteome</keyword>
<feature type="region of interest" description="Disordered" evidence="1">
    <location>
        <begin position="1"/>
        <end position="35"/>
    </location>
</feature>
<dbReference type="Gene3D" id="3.90.70.10">
    <property type="entry name" value="Cysteine proteinases"/>
    <property type="match status" value="3"/>
</dbReference>
<dbReference type="SUPFAM" id="SSF54001">
    <property type="entry name" value="Cysteine proteinases"/>
    <property type="match status" value="1"/>
</dbReference>
<feature type="compositionally biased region" description="Low complexity" evidence="1">
    <location>
        <begin position="627"/>
        <end position="636"/>
    </location>
</feature>
<dbReference type="Pfam" id="PF00443">
    <property type="entry name" value="UCH"/>
    <property type="match status" value="1"/>
</dbReference>
<evidence type="ECO:0000313" key="4">
    <source>
        <dbReference type="Proteomes" id="UP000092666"/>
    </source>
</evidence>
<dbReference type="InterPro" id="IPR018200">
    <property type="entry name" value="USP_CS"/>
</dbReference>
<organism evidence="3 4">
    <name type="scientific">Kwoniella heveanensis BCC8398</name>
    <dbReference type="NCBI Taxonomy" id="1296120"/>
    <lineage>
        <taxon>Eukaryota</taxon>
        <taxon>Fungi</taxon>
        <taxon>Dikarya</taxon>
        <taxon>Basidiomycota</taxon>
        <taxon>Agaricomycotina</taxon>
        <taxon>Tremellomycetes</taxon>
        <taxon>Tremellales</taxon>
        <taxon>Cryptococcaceae</taxon>
        <taxon>Kwoniella</taxon>
    </lineage>
</organism>
<dbReference type="InterPro" id="IPR028889">
    <property type="entry name" value="USP"/>
</dbReference>
<dbReference type="PROSITE" id="PS50235">
    <property type="entry name" value="USP_3"/>
    <property type="match status" value="1"/>
</dbReference>
<name>A0A1B9GZX9_9TREE</name>
<dbReference type="PROSITE" id="PS00973">
    <property type="entry name" value="USP_2"/>
    <property type="match status" value="1"/>
</dbReference>
<evidence type="ECO:0000259" key="2">
    <source>
        <dbReference type="PROSITE" id="PS50235"/>
    </source>
</evidence>
<feature type="compositionally biased region" description="Basic residues" evidence="1">
    <location>
        <begin position="502"/>
        <end position="513"/>
    </location>
</feature>
<dbReference type="InterPro" id="IPR050185">
    <property type="entry name" value="Ub_carboxyl-term_hydrolase"/>
</dbReference>
<feature type="compositionally biased region" description="Polar residues" evidence="1">
    <location>
        <begin position="1"/>
        <end position="16"/>
    </location>
</feature>
<feature type="compositionally biased region" description="Low complexity" evidence="1">
    <location>
        <begin position="769"/>
        <end position="780"/>
    </location>
</feature>